<dbReference type="EMBL" id="VUJU01004007">
    <property type="protein sequence ID" value="KAF0755806.1"/>
    <property type="molecule type" value="Genomic_DNA"/>
</dbReference>
<accession>A0A6G0YH64</accession>
<sequence length="109" mass="12595">MFTEFKPFSSDLTMTQQKKCHKFCFVFGCNSRYSTCEGISFHQFPKENEIKVIHFTEDYFCPSSIKAERIPEKNAVPNNMYLPKSAKSSVPFISPKKRLSSRNIASPQK</sequence>
<dbReference type="Proteomes" id="UP000478052">
    <property type="component" value="Unassembled WGS sequence"/>
</dbReference>
<name>A0A6G0YH64_APHCR</name>
<reference evidence="1 2" key="1">
    <citation type="submission" date="2019-08" db="EMBL/GenBank/DDBJ databases">
        <title>Whole genome of Aphis craccivora.</title>
        <authorList>
            <person name="Voronova N.V."/>
            <person name="Shulinski R.S."/>
            <person name="Bandarenka Y.V."/>
            <person name="Zhorov D.G."/>
            <person name="Warner D."/>
        </authorList>
    </citation>
    <scope>NUCLEOTIDE SEQUENCE [LARGE SCALE GENOMIC DNA]</scope>
    <source>
        <strain evidence="1">180601</strain>
        <tissue evidence="1">Whole Body</tissue>
    </source>
</reference>
<gene>
    <name evidence="1" type="ORF">FWK35_00020415</name>
</gene>
<protein>
    <submittedName>
        <fullName evidence="1">THAP-type domain-containing protein</fullName>
    </submittedName>
</protein>
<proteinExistence type="predicted"/>
<keyword evidence="2" id="KW-1185">Reference proteome</keyword>
<evidence type="ECO:0000313" key="1">
    <source>
        <dbReference type="EMBL" id="KAF0755806.1"/>
    </source>
</evidence>
<dbReference type="SUPFAM" id="SSF57716">
    <property type="entry name" value="Glucocorticoid receptor-like (DNA-binding domain)"/>
    <property type="match status" value="1"/>
</dbReference>
<organism evidence="1 2">
    <name type="scientific">Aphis craccivora</name>
    <name type="common">Cowpea aphid</name>
    <dbReference type="NCBI Taxonomy" id="307492"/>
    <lineage>
        <taxon>Eukaryota</taxon>
        <taxon>Metazoa</taxon>
        <taxon>Ecdysozoa</taxon>
        <taxon>Arthropoda</taxon>
        <taxon>Hexapoda</taxon>
        <taxon>Insecta</taxon>
        <taxon>Pterygota</taxon>
        <taxon>Neoptera</taxon>
        <taxon>Paraneoptera</taxon>
        <taxon>Hemiptera</taxon>
        <taxon>Sternorrhyncha</taxon>
        <taxon>Aphidomorpha</taxon>
        <taxon>Aphidoidea</taxon>
        <taxon>Aphididae</taxon>
        <taxon>Aphidini</taxon>
        <taxon>Aphis</taxon>
        <taxon>Aphis</taxon>
    </lineage>
</organism>
<comment type="caution">
    <text evidence="1">The sequence shown here is derived from an EMBL/GenBank/DDBJ whole genome shotgun (WGS) entry which is preliminary data.</text>
</comment>
<evidence type="ECO:0000313" key="2">
    <source>
        <dbReference type="Proteomes" id="UP000478052"/>
    </source>
</evidence>
<dbReference type="AlphaFoldDB" id="A0A6G0YH64"/>